<dbReference type="Proteomes" id="UP001595955">
    <property type="component" value="Unassembled WGS sequence"/>
</dbReference>
<feature type="compositionally biased region" description="Polar residues" evidence="1">
    <location>
        <begin position="1"/>
        <end position="10"/>
    </location>
</feature>
<reference evidence="4" key="1">
    <citation type="journal article" date="2019" name="Int. J. Syst. Evol. Microbiol.">
        <title>The Global Catalogue of Microorganisms (GCM) 10K type strain sequencing project: providing services to taxonomists for standard genome sequencing and annotation.</title>
        <authorList>
            <consortium name="The Broad Institute Genomics Platform"/>
            <consortium name="The Broad Institute Genome Sequencing Center for Infectious Disease"/>
            <person name="Wu L."/>
            <person name="Ma J."/>
        </authorList>
    </citation>
    <scope>NUCLEOTIDE SEQUENCE [LARGE SCALE GENOMIC DNA]</scope>
    <source>
        <strain evidence="4">JCM 3369</strain>
    </source>
</reference>
<dbReference type="EMBL" id="JBHSGF010000007">
    <property type="protein sequence ID" value="MFC4555769.1"/>
    <property type="molecule type" value="Genomic_DNA"/>
</dbReference>
<dbReference type="InterPro" id="IPR002925">
    <property type="entry name" value="Dienelactn_hydro"/>
</dbReference>
<dbReference type="PANTHER" id="PTHR46623:SF6">
    <property type="entry name" value="ALPHA_BETA-HYDROLASES SUPERFAMILY PROTEIN"/>
    <property type="match status" value="1"/>
</dbReference>
<dbReference type="PANTHER" id="PTHR46623">
    <property type="entry name" value="CARBOXYMETHYLENEBUTENOLIDASE-RELATED"/>
    <property type="match status" value="1"/>
</dbReference>
<dbReference type="InterPro" id="IPR029058">
    <property type="entry name" value="AB_hydrolase_fold"/>
</dbReference>
<gene>
    <name evidence="3" type="ORF">ACFO3F_10975</name>
</gene>
<evidence type="ECO:0000259" key="2">
    <source>
        <dbReference type="Pfam" id="PF01738"/>
    </source>
</evidence>
<keyword evidence="3" id="KW-0378">Hydrolase</keyword>
<proteinExistence type="predicted"/>
<evidence type="ECO:0000313" key="3">
    <source>
        <dbReference type="EMBL" id="MFC4555769.1"/>
    </source>
</evidence>
<comment type="caution">
    <text evidence="3">The sequence shown here is derived from an EMBL/GenBank/DDBJ whole genome shotgun (WGS) entry which is preliminary data.</text>
</comment>
<dbReference type="GO" id="GO:0016787">
    <property type="term" value="F:hydrolase activity"/>
    <property type="evidence" value="ECO:0007669"/>
    <property type="project" value="UniProtKB-KW"/>
</dbReference>
<evidence type="ECO:0000313" key="4">
    <source>
        <dbReference type="Proteomes" id="UP001595955"/>
    </source>
</evidence>
<evidence type="ECO:0000256" key="1">
    <source>
        <dbReference type="SAM" id="MobiDB-lite"/>
    </source>
</evidence>
<dbReference type="InterPro" id="IPR051049">
    <property type="entry name" value="Dienelactone_hydrolase-like"/>
</dbReference>
<dbReference type="Pfam" id="PF01738">
    <property type="entry name" value="DLH"/>
    <property type="match status" value="1"/>
</dbReference>
<dbReference type="SUPFAM" id="SSF53474">
    <property type="entry name" value="alpha/beta-Hydrolases"/>
    <property type="match status" value="1"/>
</dbReference>
<name>A0ABV9DD93_9MICO</name>
<dbReference type="RefSeq" id="WP_122824319.1">
    <property type="nucleotide sequence ID" value="NZ_CP033325.1"/>
</dbReference>
<dbReference type="Gene3D" id="3.40.50.1820">
    <property type="entry name" value="alpha/beta hydrolase"/>
    <property type="match status" value="1"/>
</dbReference>
<dbReference type="EC" id="3.1.-.-" evidence="3"/>
<organism evidence="3 4">
    <name type="scientific">Georgenia faecalis</name>
    <dbReference type="NCBI Taxonomy" id="2483799"/>
    <lineage>
        <taxon>Bacteria</taxon>
        <taxon>Bacillati</taxon>
        <taxon>Actinomycetota</taxon>
        <taxon>Actinomycetes</taxon>
        <taxon>Micrococcales</taxon>
        <taxon>Bogoriellaceae</taxon>
        <taxon>Georgenia</taxon>
    </lineage>
</organism>
<keyword evidence="4" id="KW-1185">Reference proteome</keyword>
<protein>
    <submittedName>
        <fullName evidence="3">Dienelactone hydrolase family protein</fullName>
        <ecNumber evidence="3">3.1.-.-</ecNumber>
    </submittedName>
</protein>
<feature type="region of interest" description="Disordered" evidence="1">
    <location>
        <begin position="1"/>
        <end position="21"/>
    </location>
</feature>
<sequence>MSASEATTTVHRPDGEMPAHVWLPPGGTGPGLLLLQEIFGVSAYIRDRAQDLADLGYVVLAPELYWRTGTMVDESRPDFLEQGMALQAQLDWDETVADAVAALDTLRARPEVDGGVGVVGFCFGGGVAFNVAAVADVDALVSYYGSSLPQLLPLADRVSAPSLHHFGTADAYIPMEKVEEIRAAVDGPEVEFHLYDGAGHAFDNPNPMFVHEAARADAWRITTEFLARRLPV</sequence>
<feature type="domain" description="Dienelactone hydrolase" evidence="2">
    <location>
        <begin position="19"/>
        <end position="228"/>
    </location>
</feature>
<accession>A0ABV9DD93</accession>